<evidence type="ECO:0000313" key="2">
    <source>
        <dbReference type="Proteomes" id="UP000003288"/>
    </source>
</evidence>
<sequence>MPILNFLGINFNTSKAIGLFVNTSTTITA</sequence>
<protein>
    <submittedName>
        <fullName evidence="1">Uncharacterized protein</fullName>
    </submittedName>
</protein>
<dbReference type="EMBL" id="ABCJ01000016">
    <property type="protein sequence ID" value="EDM22916.1"/>
    <property type="molecule type" value="Genomic_DNA"/>
</dbReference>
<reference evidence="1 2" key="1">
    <citation type="journal article" date="2011" name="Stand. Genomic Sci.">
        <title>Draft genome sequence of Caminibacter mediatlanticus strain TB-2, an epsilonproteobacterium isolated from a deep-sea hydrothermal vent.</title>
        <authorList>
            <person name="Giovannelli D."/>
            <person name="Ferriera S."/>
            <person name="Johnson J."/>
            <person name="Kravitz S."/>
            <person name="Perez-Rodriguez I."/>
            <person name="Ricci J."/>
            <person name="O'Brien C."/>
            <person name="Voordeckers J.W."/>
            <person name="Bini E."/>
            <person name="Vetriani C."/>
        </authorList>
    </citation>
    <scope>NUCLEOTIDE SEQUENCE [LARGE SCALE GENOMIC DNA]</scope>
    <source>
        <strain evidence="1 2">TB-2</strain>
    </source>
</reference>
<name>A0AAI9AEY4_9BACT</name>
<dbReference type="Proteomes" id="UP000003288">
    <property type="component" value="Unassembled WGS sequence"/>
</dbReference>
<accession>A0AAI9AEY4</accession>
<dbReference type="AlphaFoldDB" id="A0AAI9AEY4"/>
<organism evidence="1 2">
    <name type="scientific">Caminibacter mediatlanticus TB-2</name>
    <dbReference type="NCBI Taxonomy" id="391592"/>
    <lineage>
        <taxon>Bacteria</taxon>
        <taxon>Pseudomonadati</taxon>
        <taxon>Campylobacterota</taxon>
        <taxon>Epsilonproteobacteria</taxon>
        <taxon>Nautiliales</taxon>
        <taxon>Nautiliaceae</taxon>
        <taxon>Caminibacter</taxon>
    </lineage>
</organism>
<evidence type="ECO:0000313" key="1">
    <source>
        <dbReference type="EMBL" id="EDM22916.1"/>
    </source>
</evidence>
<feature type="non-terminal residue" evidence="1">
    <location>
        <position position="29"/>
    </location>
</feature>
<gene>
    <name evidence="1" type="ORF">CMTB2_07750</name>
</gene>
<comment type="caution">
    <text evidence="1">The sequence shown here is derived from an EMBL/GenBank/DDBJ whole genome shotgun (WGS) entry which is preliminary data.</text>
</comment>
<proteinExistence type="predicted"/>